<feature type="compositionally biased region" description="Gly residues" evidence="2">
    <location>
        <begin position="440"/>
        <end position="457"/>
    </location>
</feature>
<feature type="domain" description="Cell envelope-related transcriptional attenuator" evidence="4">
    <location>
        <begin position="86"/>
        <end position="242"/>
    </location>
</feature>
<evidence type="ECO:0000256" key="3">
    <source>
        <dbReference type="SAM" id="Phobius"/>
    </source>
</evidence>
<dbReference type="InterPro" id="IPR050922">
    <property type="entry name" value="LytR/CpsA/Psr_CW_biosynth"/>
</dbReference>
<evidence type="ECO:0000259" key="5">
    <source>
        <dbReference type="Pfam" id="PF13399"/>
    </source>
</evidence>
<proteinExistence type="inferred from homology"/>
<dbReference type="PANTHER" id="PTHR33392:SF6">
    <property type="entry name" value="POLYISOPRENYL-TEICHOIC ACID--PEPTIDOGLYCAN TEICHOIC ACID TRANSFERASE TAGU"/>
    <property type="match status" value="1"/>
</dbReference>
<protein>
    <submittedName>
        <fullName evidence="6">LytR family transcriptional regulator</fullName>
    </submittedName>
</protein>
<keyword evidence="3" id="KW-0472">Membrane</keyword>
<dbReference type="NCBIfam" id="TIGR00350">
    <property type="entry name" value="lytR_cpsA_psr"/>
    <property type="match status" value="1"/>
</dbReference>
<evidence type="ECO:0000256" key="1">
    <source>
        <dbReference type="ARBA" id="ARBA00006068"/>
    </source>
</evidence>
<gene>
    <name evidence="6" type="ORF">GTW20_03050</name>
</gene>
<name>A0A7K2INB1_9ACTN</name>
<dbReference type="EMBL" id="WWHY01000001">
    <property type="protein sequence ID" value="MYR31275.1"/>
    <property type="molecule type" value="Genomic_DNA"/>
</dbReference>
<evidence type="ECO:0000313" key="6">
    <source>
        <dbReference type="EMBL" id="MYR31275.1"/>
    </source>
</evidence>
<keyword evidence="3" id="KW-0812">Transmembrane</keyword>
<dbReference type="Proteomes" id="UP000467124">
    <property type="component" value="Unassembled WGS sequence"/>
</dbReference>
<dbReference type="Pfam" id="PF13399">
    <property type="entry name" value="LytR_C"/>
    <property type="match status" value="1"/>
</dbReference>
<dbReference type="AlphaFoldDB" id="A0A7K2INB1"/>
<sequence>MSTAAVAAKMTLGKWAACAMTGVVIAGSLVGYGFYQDVLGIQTAHVDPDGWGDRPAQVDGVNNILLLGTDERAGEDAAYNDLNGIRPDVLVVVSIDVDQGGVTMVNLPRDTMVDIPPCDPGEEGEGWAGGVDQINHAMTYGGMDCQGNTVETVTGIHLDHLVLVDFAGFEQIVDSVGGIEMCVPEAIDDPKAHLTLEAGTQRLNGEQALGLARSRDSTETGSDLGRIENQQRMMGAILREVTSGDILTSPGNLAGFLDSVTDSLVTDDQFNNAKMAELAAAMREVDLGRMNMVTAPVMDYQPNPDKVELMEPDASELFSAVAAGELTEDPEEGSDDSDSSEEESGVEPSDVSLTLLNNTGIDGLGAQVEPLLAAEGFGVVGTGNPELRAPEATTVYHGAGLDGEAELLASALTGGAEVVEEPTLGDDLELVMGADWSGVSGVGGGGGEGSGGAGGDVLDGLETNSAAADKVSCD</sequence>
<feature type="compositionally biased region" description="Acidic residues" evidence="2">
    <location>
        <begin position="326"/>
        <end position="345"/>
    </location>
</feature>
<feature type="transmembrane region" description="Helical" evidence="3">
    <location>
        <begin position="12"/>
        <end position="35"/>
    </location>
</feature>
<dbReference type="PANTHER" id="PTHR33392">
    <property type="entry name" value="POLYISOPRENYL-TEICHOIC ACID--PEPTIDOGLYCAN TEICHOIC ACID TRANSFERASE TAGU"/>
    <property type="match status" value="1"/>
</dbReference>
<comment type="caution">
    <text evidence="6">The sequence shown here is derived from an EMBL/GenBank/DDBJ whole genome shotgun (WGS) entry which is preliminary data.</text>
</comment>
<dbReference type="RefSeq" id="WP_161110199.1">
    <property type="nucleotide sequence ID" value="NZ_WWHY01000001.1"/>
</dbReference>
<evidence type="ECO:0000259" key="4">
    <source>
        <dbReference type="Pfam" id="PF03816"/>
    </source>
</evidence>
<dbReference type="Gene3D" id="3.40.630.190">
    <property type="entry name" value="LCP protein"/>
    <property type="match status" value="1"/>
</dbReference>
<feature type="region of interest" description="Disordered" evidence="2">
    <location>
        <begin position="325"/>
        <end position="350"/>
    </location>
</feature>
<evidence type="ECO:0000313" key="7">
    <source>
        <dbReference type="Proteomes" id="UP000467124"/>
    </source>
</evidence>
<reference evidence="6 7" key="1">
    <citation type="journal article" date="2019" name="Nat. Commun.">
        <title>The antimicrobial potential of Streptomyces from insect microbiomes.</title>
        <authorList>
            <person name="Chevrette M.G."/>
            <person name="Carlson C.M."/>
            <person name="Ortega H.E."/>
            <person name="Thomas C."/>
            <person name="Ananiev G.E."/>
            <person name="Barns K.J."/>
            <person name="Book A.J."/>
            <person name="Cagnazzo J."/>
            <person name="Carlos C."/>
            <person name="Flanigan W."/>
            <person name="Grubbs K.J."/>
            <person name="Horn H.A."/>
            <person name="Hoffmann F.M."/>
            <person name="Klassen J.L."/>
            <person name="Knack J.J."/>
            <person name="Lewin G.R."/>
            <person name="McDonald B.R."/>
            <person name="Muller L."/>
            <person name="Melo W.G.P."/>
            <person name="Pinto-Tomas A.A."/>
            <person name="Schmitz A."/>
            <person name="Wendt-Pienkowski E."/>
            <person name="Wildman S."/>
            <person name="Zhao M."/>
            <person name="Zhang F."/>
            <person name="Bugni T.S."/>
            <person name="Andes D.R."/>
            <person name="Pupo M.T."/>
            <person name="Currie C.R."/>
        </authorList>
    </citation>
    <scope>NUCLEOTIDE SEQUENCE [LARGE SCALE GENOMIC DNA]</scope>
    <source>
        <strain evidence="6 7">SID5840</strain>
    </source>
</reference>
<dbReference type="InterPro" id="IPR027381">
    <property type="entry name" value="LytR/CpsA/Psr_C"/>
</dbReference>
<evidence type="ECO:0000256" key="2">
    <source>
        <dbReference type="SAM" id="MobiDB-lite"/>
    </source>
</evidence>
<organism evidence="6 7">
    <name type="scientific">Nocardiopsis alba</name>
    <dbReference type="NCBI Taxonomy" id="53437"/>
    <lineage>
        <taxon>Bacteria</taxon>
        <taxon>Bacillati</taxon>
        <taxon>Actinomycetota</taxon>
        <taxon>Actinomycetes</taxon>
        <taxon>Streptosporangiales</taxon>
        <taxon>Nocardiopsidaceae</taxon>
        <taxon>Nocardiopsis</taxon>
    </lineage>
</organism>
<feature type="region of interest" description="Disordered" evidence="2">
    <location>
        <begin position="439"/>
        <end position="474"/>
    </location>
</feature>
<comment type="similarity">
    <text evidence="1">Belongs to the LytR/CpsA/Psr (LCP) family.</text>
</comment>
<feature type="domain" description="LytR/CpsA/Psr regulator C-terminal" evidence="5">
    <location>
        <begin position="351"/>
        <end position="436"/>
    </location>
</feature>
<keyword evidence="3" id="KW-1133">Transmembrane helix</keyword>
<dbReference type="InterPro" id="IPR004474">
    <property type="entry name" value="LytR_CpsA_psr"/>
</dbReference>
<dbReference type="Gene3D" id="3.30.70.2390">
    <property type="match status" value="1"/>
</dbReference>
<dbReference type="Pfam" id="PF03816">
    <property type="entry name" value="LytR_cpsA_psr"/>
    <property type="match status" value="1"/>
</dbReference>
<accession>A0A7K2INB1</accession>